<dbReference type="CDD" id="cd00553">
    <property type="entry name" value="NAD_synthase"/>
    <property type="match status" value="1"/>
</dbReference>
<dbReference type="PIRSF" id="PIRSF006630">
    <property type="entry name" value="NADS_GAT"/>
    <property type="match status" value="1"/>
</dbReference>
<dbReference type="AlphaFoldDB" id="A0A9X1YLR3"/>
<keyword evidence="5 7" id="KW-0067">ATP-binding</keyword>
<dbReference type="InterPro" id="IPR003694">
    <property type="entry name" value="NAD_synthase"/>
</dbReference>
<dbReference type="InterPro" id="IPR022310">
    <property type="entry name" value="NAD/GMP_synthase"/>
</dbReference>
<dbReference type="GO" id="GO:0003952">
    <property type="term" value="F:NAD+ synthase (glutamine-hydrolyzing) activity"/>
    <property type="evidence" value="ECO:0007669"/>
    <property type="project" value="UniProtKB-UniRule"/>
</dbReference>
<keyword evidence="6 7" id="KW-0520">NAD</keyword>
<keyword evidence="12" id="KW-1185">Reference proteome</keyword>
<feature type="binding site" evidence="7">
    <location>
        <position position="401"/>
    </location>
    <ligand>
        <name>deamido-NAD(+)</name>
        <dbReference type="ChEBI" id="CHEBI:58437"/>
        <note>ligand shared between two neighboring subunits</note>
    </ligand>
</feature>
<feature type="active site" description="Nucleophile; for glutaminase activity" evidence="7">
    <location>
        <position position="177"/>
    </location>
</feature>
<feature type="binding site" evidence="7">
    <location>
        <position position="203"/>
    </location>
    <ligand>
        <name>L-glutamine</name>
        <dbReference type="ChEBI" id="CHEBI:58359"/>
    </ligand>
</feature>
<comment type="similarity">
    <text evidence="9">Belongs to the NAD synthetase family.</text>
</comment>
<evidence type="ECO:0000256" key="5">
    <source>
        <dbReference type="ARBA" id="ARBA00022840"/>
    </source>
</evidence>
<comment type="pathway">
    <text evidence="1 7 8">Cofactor biosynthesis; NAD(+) biosynthesis; NAD(+) from deamido-NAD(+) (L-Gln route): step 1/1.</text>
</comment>
<dbReference type="GO" id="GO:0008795">
    <property type="term" value="F:NAD+ synthase activity"/>
    <property type="evidence" value="ECO:0007669"/>
    <property type="project" value="UniProtKB-UniRule"/>
</dbReference>
<comment type="similarity">
    <text evidence="2 7 8">In the C-terminal section; belongs to the NAD synthetase family.</text>
</comment>
<accession>A0A9X1YLR3</accession>
<comment type="catalytic activity">
    <reaction evidence="7 8">
        <text>deamido-NAD(+) + L-glutamine + ATP + H2O = L-glutamate + AMP + diphosphate + NAD(+) + H(+)</text>
        <dbReference type="Rhea" id="RHEA:24384"/>
        <dbReference type="ChEBI" id="CHEBI:15377"/>
        <dbReference type="ChEBI" id="CHEBI:15378"/>
        <dbReference type="ChEBI" id="CHEBI:29985"/>
        <dbReference type="ChEBI" id="CHEBI:30616"/>
        <dbReference type="ChEBI" id="CHEBI:33019"/>
        <dbReference type="ChEBI" id="CHEBI:57540"/>
        <dbReference type="ChEBI" id="CHEBI:58359"/>
        <dbReference type="ChEBI" id="CHEBI:58437"/>
        <dbReference type="ChEBI" id="CHEBI:456215"/>
        <dbReference type="EC" id="6.3.5.1"/>
    </reaction>
</comment>
<dbReference type="FunFam" id="3.40.50.620:FF:000106">
    <property type="entry name" value="Glutamine-dependent NAD(+) synthetase"/>
    <property type="match status" value="1"/>
</dbReference>
<dbReference type="Gene3D" id="3.60.110.10">
    <property type="entry name" value="Carbon-nitrogen hydrolase"/>
    <property type="match status" value="1"/>
</dbReference>
<dbReference type="InterPro" id="IPR036526">
    <property type="entry name" value="C-N_Hydrolase_sf"/>
</dbReference>
<dbReference type="GO" id="GO:0005737">
    <property type="term" value="C:cytoplasm"/>
    <property type="evidence" value="ECO:0007669"/>
    <property type="project" value="InterPro"/>
</dbReference>
<feature type="binding site" evidence="7">
    <location>
        <position position="143"/>
    </location>
    <ligand>
        <name>L-glutamine</name>
        <dbReference type="ChEBI" id="CHEBI:58359"/>
    </ligand>
</feature>
<feature type="domain" description="CN hydrolase" evidence="10">
    <location>
        <begin position="7"/>
        <end position="273"/>
    </location>
</feature>
<keyword evidence="3 7" id="KW-0436">Ligase</keyword>
<dbReference type="NCBIfam" id="NF010588">
    <property type="entry name" value="PRK13981.1"/>
    <property type="match status" value="1"/>
</dbReference>
<dbReference type="PROSITE" id="PS50263">
    <property type="entry name" value="CN_HYDROLASE"/>
    <property type="match status" value="1"/>
</dbReference>
<dbReference type="Proteomes" id="UP001139353">
    <property type="component" value="Unassembled WGS sequence"/>
</dbReference>
<evidence type="ECO:0000256" key="7">
    <source>
        <dbReference type="HAMAP-Rule" id="MF_02090"/>
    </source>
</evidence>
<dbReference type="GO" id="GO:0009435">
    <property type="term" value="P:NAD+ biosynthetic process"/>
    <property type="evidence" value="ECO:0007669"/>
    <property type="project" value="UniProtKB-UniRule"/>
</dbReference>
<evidence type="ECO:0000256" key="2">
    <source>
        <dbReference type="ARBA" id="ARBA00007145"/>
    </source>
</evidence>
<proteinExistence type="inferred from homology"/>
<gene>
    <name evidence="7" type="primary">nadE</name>
    <name evidence="11" type="ORF">LPC04_15975</name>
</gene>
<dbReference type="CDD" id="cd07570">
    <property type="entry name" value="GAT_Gln-NAD-synth"/>
    <property type="match status" value="1"/>
</dbReference>
<reference evidence="11" key="1">
    <citation type="submission" date="2021-11" db="EMBL/GenBank/DDBJ databases">
        <title>BS-T2-15 a new species belonging to the Comamonadaceae family isolated from the soil of a French oak forest.</title>
        <authorList>
            <person name="Mieszkin S."/>
            <person name="Alain K."/>
        </authorList>
    </citation>
    <scope>NUCLEOTIDE SEQUENCE</scope>
    <source>
        <strain evidence="11">BS-T2-15</strain>
    </source>
</reference>
<evidence type="ECO:0000256" key="8">
    <source>
        <dbReference type="PIRNR" id="PIRNR006630"/>
    </source>
</evidence>
<evidence type="ECO:0000256" key="4">
    <source>
        <dbReference type="ARBA" id="ARBA00022741"/>
    </source>
</evidence>
<feature type="binding site" evidence="7">
    <location>
        <position position="430"/>
    </location>
    <ligand>
        <name>deamido-NAD(+)</name>
        <dbReference type="ChEBI" id="CHEBI:58437"/>
        <note>ligand shared between two neighboring subunits</note>
    </ligand>
</feature>
<dbReference type="Gene3D" id="3.40.50.620">
    <property type="entry name" value="HUPs"/>
    <property type="match status" value="1"/>
</dbReference>
<name>A0A9X1YLR3_9BURK</name>
<dbReference type="SUPFAM" id="SSF56317">
    <property type="entry name" value="Carbon-nitrogen hydrolase"/>
    <property type="match status" value="1"/>
</dbReference>
<sequence>MSEPDSVRVALLQINPTVGDLDGNARRIADAARAAWRQGARVALAPELGLCGYPPEDLLLRPAFLSANAAALESLARALADCDGLHLVVGHPWDGGAGRQAHVDHEDDLRSKSVSVPRVFNAASVLAGGLVAATYCKRELPNYQVFDERRYFVSGRDAGLAPVVFQAGGTRFGVLICEDAWFDEPAQLAKGAGAEVLCVINASPFHLGKPADREAQMAHRARTTGLPLLYAHMTGGQDEVVFDGGSFALDADGEVVARAALFESATLTLDVAGSRAPVPAHGSTVVPLPELEAQGWAALVTGVRDYIGKNGFPSVIIGLSGGIDSALVLAIAVDALGPDRVRTVMMQSPYTADISWIDARDMAGRVGVRYDEIAIAPMFDAFRGALAGQFAGLPEDTTEENIQARVRGTLLMALSNKTGAIVLTTGNKSEMATGYCTLYGDMAGGFAVIKDVAKTLVYRLAEWKNRQPTVRADGSVGPVIPERIITRPPSAELRPDQTDQDSLPPYKVLDAILAAYMEENVAIDDIVAAGFERTDVERVTRLIKVNEYKRRQSPVGIRITHRGFGRDWRYPITSRFRA</sequence>
<feature type="active site" description="For glutaminase activity" evidence="7">
    <location>
        <position position="137"/>
    </location>
</feature>
<dbReference type="GO" id="GO:0005524">
    <property type="term" value="F:ATP binding"/>
    <property type="evidence" value="ECO:0007669"/>
    <property type="project" value="UniProtKB-UniRule"/>
</dbReference>
<dbReference type="EMBL" id="JAJLJH010000004">
    <property type="protein sequence ID" value="MCK9687205.1"/>
    <property type="molecule type" value="Genomic_DNA"/>
</dbReference>
<feature type="binding site" evidence="7">
    <location>
        <position position="425"/>
    </location>
    <ligand>
        <name>ATP</name>
        <dbReference type="ChEBI" id="CHEBI:30616"/>
    </ligand>
</feature>
<evidence type="ECO:0000313" key="12">
    <source>
        <dbReference type="Proteomes" id="UP001139353"/>
    </source>
</evidence>
<protein>
    <recommendedName>
        <fullName evidence="7 8">Glutamine-dependent NAD(+) synthetase</fullName>
        <ecNumber evidence="7 8">6.3.5.1</ecNumber>
    </recommendedName>
    <alternativeName>
        <fullName evidence="7 8">NAD(+) synthase [glutamine-hydrolyzing]</fullName>
    </alternativeName>
</protein>
<organism evidence="11 12">
    <name type="scientific">Scleromatobacter humisilvae</name>
    <dbReference type="NCBI Taxonomy" id="2897159"/>
    <lineage>
        <taxon>Bacteria</taxon>
        <taxon>Pseudomonadati</taxon>
        <taxon>Pseudomonadota</taxon>
        <taxon>Betaproteobacteria</taxon>
        <taxon>Burkholderiales</taxon>
        <taxon>Sphaerotilaceae</taxon>
        <taxon>Scleromatobacter</taxon>
    </lineage>
</organism>
<comment type="function">
    <text evidence="7">Catalyzes the ATP-dependent amidation of deamido-NAD to form NAD. Uses L-glutamine as a nitrogen source.</text>
</comment>
<evidence type="ECO:0000313" key="11">
    <source>
        <dbReference type="EMBL" id="MCK9687205.1"/>
    </source>
</evidence>
<evidence type="ECO:0000256" key="6">
    <source>
        <dbReference type="ARBA" id="ARBA00023027"/>
    </source>
</evidence>
<dbReference type="InterPro" id="IPR014445">
    <property type="entry name" value="Gln-dep_NAD_synthase"/>
</dbReference>
<feature type="binding site" evidence="7">
    <location>
        <position position="549"/>
    </location>
    <ligand>
        <name>deamido-NAD(+)</name>
        <dbReference type="ChEBI" id="CHEBI:58437"/>
        <note>ligand shared between two neighboring subunits</note>
    </ligand>
</feature>
<feature type="binding site" evidence="7">
    <location>
        <begin position="318"/>
        <end position="325"/>
    </location>
    <ligand>
        <name>ATP</name>
        <dbReference type="ChEBI" id="CHEBI:30616"/>
    </ligand>
</feature>
<dbReference type="PANTHER" id="PTHR23090">
    <property type="entry name" value="NH 3 /GLUTAMINE-DEPENDENT NAD + SYNTHETASE"/>
    <property type="match status" value="1"/>
</dbReference>
<comment type="caution">
    <text evidence="7">Lacks conserved residue(s) required for the propagation of feature annotation.</text>
</comment>
<dbReference type="PANTHER" id="PTHR23090:SF9">
    <property type="entry name" value="GLUTAMINE-DEPENDENT NAD(+) SYNTHETASE"/>
    <property type="match status" value="1"/>
</dbReference>
<dbReference type="GO" id="GO:0004359">
    <property type="term" value="F:glutaminase activity"/>
    <property type="evidence" value="ECO:0007669"/>
    <property type="project" value="InterPro"/>
</dbReference>
<dbReference type="HAMAP" id="MF_02090">
    <property type="entry name" value="NadE_glutamine_dep"/>
    <property type="match status" value="1"/>
</dbReference>
<evidence type="ECO:0000259" key="10">
    <source>
        <dbReference type="PROSITE" id="PS50263"/>
    </source>
</evidence>
<keyword evidence="4 7" id="KW-0547">Nucleotide-binding</keyword>
<dbReference type="Pfam" id="PF00795">
    <property type="entry name" value="CN_hydrolase"/>
    <property type="match status" value="1"/>
</dbReference>
<feature type="active site" description="Proton acceptor; for glutaminase activity" evidence="7">
    <location>
        <position position="47"/>
    </location>
</feature>
<evidence type="ECO:0000256" key="1">
    <source>
        <dbReference type="ARBA" id="ARBA00005188"/>
    </source>
</evidence>
<dbReference type="Pfam" id="PF02540">
    <property type="entry name" value="NAD_synthase"/>
    <property type="match status" value="1"/>
</dbReference>
<dbReference type="EC" id="6.3.5.1" evidence="7 8"/>
<dbReference type="RefSeq" id="WP_275683247.1">
    <property type="nucleotide sequence ID" value="NZ_JAJLJH010000004.1"/>
</dbReference>
<feature type="binding site" evidence="7">
    <location>
        <position position="209"/>
    </location>
    <ligand>
        <name>L-glutamine</name>
        <dbReference type="ChEBI" id="CHEBI:58359"/>
    </ligand>
</feature>
<dbReference type="InterPro" id="IPR014729">
    <property type="entry name" value="Rossmann-like_a/b/a_fold"/>
</dbReference>
<dbReference type="SUPFAM" id="SSF52402">
    <property type="entry name" value="Adenine nucleotide alpha hydrolases-like"/>
    <property type="match status" value="1"/>
</dbReference>
<dbReference type="InterPro" id="IPR003010">
    <property type="entry name" value="C-N_Hydrolase"/>
</dbReference>
<evidence type="ECO:0000256" key="3">
    <source>
        <dbReference type="ARBA" id="ARBA00022598"/>
    </source>
</evidence>
<dbReference type="NCBIfam" id="TIGR00552">
    <property type="entry name" value="nadE"/>
    <property type="match status" value="1"/>
</dbReference>
<evidence type="ECO:0000256" key="9">
    <source>
        <dbReference type="RuleBase" id="RU003811"/>
    </source>
</evidence>
<comment type="caution">
    <text evidence="11">The sequence shown here is derived from an EMBL/GenBank/DDBJ whole genome shotgun (WGS) entry which is preliminary data.</text>
</comment>